<dbReference type="RefSeq" id="WP_235146979.1">
    <property type="nucleotide sequence ID" value="NZ_PJMY01000003.1"/>
</dbReference>
<accession>A0A2N3WNU5</accession>
<protein>
    <submittedName>
        <fullName evidence="2">Transcriptional regulator with XRE-family HTH domain</fullName>
    </submittedName>
</protein>
<name>A0A2N3WNU5_9PSEU</name>
<proteinExistence type="predicted"/>
<dbReference type="Proteomes" id="UP000233750">
    <property type="component" value="Unassembled WGS sequence"/>
</dbReference>
<dbReference type="InterPro" id="IPR010982">
    <property type="entry name" value="Lambda_DNA-bd_dom_sf"/>
</dbReference>
<dbReference type="SUPFAM" id="SSF47413">
    <property type="entry name" value="lambda repressor-like DNA-binding domains"/>
    <property type="match status" value="1"/>
</dbReference>
<dbReference type="InterPro" id="IPR001387">
    <property type="entry name" value="Cro/C1-type_HTH"/>
</dbReference>
<dbReference type="GO" id="GO:0003677">
    <property type="term" value="F:DNA binding"/>
    <property type="evidence" value="ECO:0007669"/>
    <property type="project" value="InterPro"/>
</dbReference>
<comment type="caution">
    <text evidence="2">The sequence shown here is derived from an EMBL/GenBank/DDBJ whole genome shotgun (WGS) entry which is preliminary data.</text>
</comment>
<dbReference type="Gene3D" id="1.10.260.40">
    <property type="entry name" value="lambda repressor-like DNA-binding domains"/>
    <property type="match status" value="1"/>
</dbReference>
<sequence length="164" mass="18145">MATPAYPDGHLPASLPDNFAEILAARLNRLFATMKPRSGQEYTNDFVAAEISATGVGISGSYIWHLRKARKDNPTLRHLYALAAFFGVPASYFFDDTVTDRVDEQLQKLQAAQESLTAIANTSEAKLIAMRADALSPERRRLVMDLLDVVYRDEQAERGQSPTG</sequence>
<gene>
    <name evidence="2" type="ORF">ATK30_6457</name>
</gene>
<dbReference type="AlphaFoldDB" id="A0A2N3WNU5"/>
<evidence type="ECO:0000259" key="1">
    <source>
        <dbReference type="PROSITE" id="PS50943"/>
    </source>
</evidence>
<reference evidence="2 3" key="1">
    <citation type="submission" date="2017-12" db="EMBL/GenBank/DDBJ databases">
        <title>Sequencing the genomes of 1000 Actinobacteria strains.</title>
        <authorList>
            <person name="Klenk H.-P."/>
        </authorList>
    </citation>
    <scope>NUCLEOTIDE SEQUENCE [LARGE SCALE GENOMIC DNA]</scope>
    <source>
        <strain evidence="2 3">DSM 45165</strain>
    </source>
</reference>
<evidence type="ECO:0000313" key="3">
    <source>
        <dbReference type="Proteomes" id="UP000233750"/>
    </source>
</evidence>
<keyword evidence="3" id="KW-1185">Reference proteome</keyword>
<dbReference type="PROSITE" id="PS50943">
    <property type="entry name" value="HTH_CROC1"/>
    <property type="match status" value="1"/>
</dbReference>
<evidence type="ECO:0000313" key="2">
    <source>
        <dbReference type="EMBL" id="PKV95535.1"/>
    </source>
</evidence>
<feature type="domain" description="HTH cro/C1-type" evidence="1">
    <location>
        <begin position="53"/>
        <end position="93"/>
    </location>
</feature>
<dbReference type="CDD" id="cd00093">
    <property type="entry name" value="HTH_XRE"/>
    <property type="match status" value="1"/>
</dbReference>
<dbReference type="EMBL" id="PJMY01000003">
    <property type="protein sequence ID" value="PKV95535.1"/>
    <property type="molecule type" value="Genomic_DNA"/>
</dbReference>
<organism evidence="2 3">
    <name type="scientific">Amycolatopsis echigonensis</name>
    <dbReference type="NCBI Taxonomy" id="2576905"/>
    <lineage>
        <taxon>Bacteria</taxon>
        <taxon>Bacillati</taxon>
        <taxon>Actinomycetota</taxon>
        <taxon>Actinomycetes</taxon>
        <taxon>Pseudonocardiales</taxon>
        <taxon>Pseudonocardiaceae</taxon>
        <taxon>Amycolatopsis</taxon>
    </lineage>
</organism>